<organism evidence="7 8">
    <name type="scientific">Plectonema cf. radiosum LEGE 06105</name>
    <dbReference type="NCBI Taxonomy" id="945769"/>
    <lineage>
        <taxon>Bacteria</taxon>
        <taxon>Bacillati</taxon>
        <taxon>Cyanobacteriota</taxon>
        <taxon>Cyanophyceae</taxon>
        <taxon>Oscillatoriophycideae</taxon>
        <taxon>Oscillatoriales</taxon>
        <taxon>Microcoleaceae</taxon>
        <taxon>Plectonema</taxon>
    </lineage>
</organism>
<evidence type="ECO:0000256" key="3">
    <source>
        <dbReference type="ARBA" id="ARBA00023163"/>
    </source>
</evidence>
<dbReference type="InterPro" id="IPR001789">
    <property type="entry name" value="Sig_transdc_resp-reg_receiver"/>
</dbReference>
<accession>A0A8J7K0K0</accession>
<gene>
    <name evidence="7" type="ORF">IQ247_13935</name>
</gene>
<dbReference type="PROSITE" id="PS50110">
    <property type="entry name" value="RESPONSE_REGULATORY"/>
    <property type="match status" value="1"/>
</dbReference>
<dbReference type="SUPFAM" id="SSF52172">
    <property type="entry name" value="CheY-like"/>
    <property type="match status" value="1"/>
</dbReference>
<evidence type="ECO:0000256" key="1">
    <source>
        <dbReference type="ARBA" id="ARBA00023015"/>
    </source>
</evidence>
<dbReference type="InterPro" id="IPR011006">
    <property type="entry name" value="CheY-like_superfamily"/>
</dbReference>
<dbReference type="AlphaFoldDB" id="A0A8J7K0K0"/>
<dbReference type="Gene3D" id="3.40.50.2300">
    <property type="match status" value="1"/>
</dbReference>
<dbReference type="GO" id="GO:0003700">
    <property type="term" value="F:DNA-binding transcription factor activity"/>
    <property type="evidence" value="ECO:0007669"/>
    <property type="project" value="InterPro"/>
</dbReference>
<dbReference type="PANTHER" id="PTHR43280">
    <property type="entry name" value="ARAC-FAMILY TRANSCRIPTIONAL REGULATOR"/>
    <property type="match status" value="1"/>
</dbReference>
<comment type="caution">
    <text evidence="4">Lacks conserved residue(s) required for the propagation of feature annotation.</text>
</comment>
<keyword evidence="1" id="KW-0805">Transcription regulation</keyword>
<dbReference type="Proteomes" id="UP000620559">
    <property type="component" value="Unassembled WGS sequence"/>
</dbReference>
<dbReference type="SMART" id="SM00448">
    <property type="entry name" value="REC"/>
    <property type="match status" value="1"/>
</dbReference>
<dbReference type="PANTHER" id="PTHR43280:SF28">
    <property type="entry name" value="HTH-TYPE TRANSCRIPTIONAL ACTIVATOR RHAS"/>
    <property type="match status" value="1"/>
</dbReference>
<dbReference type="GO" id="GO:0000160">
    <property type="term" value="P:phosphorelay signal transduction system"/>
    <property type="evidence" value="ECO:0007669"/>
    <property type="project" value="InterPro"/>
</dbReference>
<dbReference type="SMART" id="SM00342">
    <property type="entry name" value="HTH_ARAC"/>
    <property type="match status" value="1"/>
</dbReference>
<dbReference type="InterPro" id="IPR018060">
    <property type="entry name" value="HTH_AraC"/>
</dbReference>
<evidence type="ECO:0000313" key="8">
    <source>
        <dbReference type="Proteomes" id="UP000620559"/>
    </source>
</evidence>
<dbReference type="InterPro" id="IPR009057">
    <property type="entry name" value="Homeodomain-like_sf"/>
</dbReference>
<dbReference type="EMBL" id="JADEWL010000041">
    <property type="protein sequence ID" value="MBE9213751.1"/>
    <property type="molecule type" value="Genomic_DNA"/>
</dbReference>
<evidence type="ECO:0000259" key="5">
    <source>
        <dbReference type="PROSITE" id="PS01124"/>
    </source>
</evidence>
<evidence type="ECO:0000256" key="4">
    <source>
        <dbReference type="PROSITE-ProRule" id="PRU00169"/>
    </source>
</evidence>
<reference evidence="7" key="1">
    <citation type="submission" date="2020-10" db="EMBL/GenBank/DDBJ databases">
        <authorList>
            <person name="Castelo-Branco R."/>
            <person name="Eusebio N."/>
            <person name="Adriana R."/>
            <person name="Vieira A."/>
            <person name="Brugerolle De Fraissinette N."/>
            <person name="Rezende De Castro R."/>
            <person name="Schneider M.P."/>
            <person name="Vasconcelos V."/>
            <person name="Leao P.N."/>
        </authorList>
    </citation>
    <scope>NUCLEOTIDE SEQUENCE</scope>
    <source>
        <strain evidence="7">LEGE 06105</strain>
    </source>
</reference>
<keyword evidence="3" id="KW-0804">Transcription</keyword>
<keyword evidence="8" id="KW-1185">Reference proteome</keyword>
<proteinExistence type="predicted"/>
<evidence type="ECO:0000256" key="2">
    <source>
        <dbReference type="ARBA" id="ARBA00023125"/>
    </source>
</evidence>
<feature type="domain" description="HTH araC/xylS-type" evidence="5">
    <location>
        <begin position="180"/>
        <end position="278"/>
    </location>
</feature>
<dbReference type="Pfam" id="PF12833">
    <property type="entry name" value="HTH_18"/>
    <property type="match status" value="1"/>
</dbReference>
<protein>
    <submittedName>
        <fullName evidence="7">Response regulator</fullName>
    </submittedName>
</protein>
<dbReference type="Gene3D" id="1.10.10.60">
    <property type="entry name" value="Homeodomain-like"/>
    <property type="match status" value="2"/>
</dbReference>
<comment type="caution">
    <text evidence="7">The sequence shown here is derived from an EMBL/GenBank/DDBJ whole genome shotgun (WGS) entry which is preliminary data.</text>
</comment>
<dbReference type="PROSITE" id="PS01124">
    <property type="entry name" value="HTH_ARAC_FAMILY_2"/>
    <property type="match status" value="1"/>
</dbReference>
<keyword evidence="2" id="KW-0238">DNA-binding</keyword>
<evidence type="ECO:0000313" key="7">
    <source>
        <dbReference type="EMBL" id="MBE9213751.1"/>
    </source>
</evidence>
<dbReference type="GO" id="GO:0043565">
    <property type="term" value="F:sequence-specific DNA binding"/>
    <property type="evidence" value="ECO:0007669"/>
    <property type="project" value="InterPro"/>
</dbReference>
<dbReference type="PROSITE" id="PS00041">
    <property type="entry name" value="HTH_ARAC_FAMILY_1"/>
    <property type="match status" value="1"/>
</dbReference>
<dbReference type="InterPro" id="IPR018062">
    <property type="entry name" value="HTH_AraC-typ_CS"/>
</dbReference>
<name>A0A8J7K0K0_9CYAN</name>
<sequence>MKRILVIENKTSTRKFFLKELKAKGFDAIGAKNGQIGIQRVKQELPDLIISEIVMPSLDGYSVLTKLRQMGATAIIPFIFLSEKATQADIRKGMKLGADDYLTKPCTIEELLEAVIAQLEKQAVIKQWYIAQLQPFRELPEAENALGSNVKTQQGSERLPDKAVVDSTALSIFPPVPQLNDIFDFIETHYYQVISLDDVAHSVGYSPAYLTDLVRRKTGQSVYRWITKRRMVAACSLLLETTHSIEYIAEAVGYRHAWCFFRQFRKSFGMTPRDWRSTYHGCVGKTYEDIA</sequence>
<evidence type="ECO:0000259" key="6">
    <source>
        <dbReference type="PROSITE" id="PS50110"/>
    </source>
</evidence>
<dbReference type="CDD" id="cd17574">
    <property type="entry name" value="REC_OmpR"/>
    <property type="match status" value="1"/>
</dbReference>
<dbReference type="SUPFAM" id="SSF46689">
    <property type="entry name" value="Homeodomain-like"/>
    <property type="match status" value="2"/>
</dbReference>
<feature type="domain" description="Response regulatory" evidence="6">
    <location>
        <begin position="3"/>
        <end position="119"/>
    </location>
</feature>
<dbReference type="Pfam" id="PF00072">
    <property type="entry name" value="Response_reg"/>
    <property type="match status" value="1"/>
</dbReference>